<organism evidence="1 2">
    <name type="scientific">Caerostris extrusa</name>
    <name type="common">Bark spider</name>
    <name type="synonym">Caerostris bankana</name>
    <dbReference type="NCBI Taxonomy" id="172846"/>
    <lineage>
        <taxon>Eukaryota</taxon>
        <taxon>Metazoa</taxon>
        <taxon>Ecdysozoa</taxon>
        <taxon>Arthropoda</taxon>
        <taxon>Chelicerata</taxon>
        <taxon>Arachnida</taxon>
        <taxon>Araneae</taxon>
        <taxon>Araneomorphae</taxon>
        <taxon>Entelegynae</taxon>
        <taxon>Araneoidea</taxon>
        <taxon>Araneidae</taxon>
        <taxon>Caerostris</taxon>
    </lineage>
</organism>
<dbReference type="AlphaFoldDB" id="A0AAV4TA86"/>
<protein>
    <submittedName>
        <fullName evidence="1">Uncharacterized protein</fullName>
    </submittedName>
</protein>
<comment type="caution">
    <text evidence="1">The sequence shown here is derived from an EMBL/GenBank/DDBJ whole genome shotgun (WGS) entry which is preliminary data.</text>
</comment>
<name>A0AAV4TA86_CAEEX</name>
<keyword evidence="2" id="KW-1185">Reference proteome</keyword>
<gene>
    <name evidence="1" type="ORF">CEXT_87131</name>
</gene>
<reference evidence="1 2" key="1">
    <citation type="submission" date="2021-06" db="EMBL/GenBank/DDBJ databases">
        <title>Caerostris extrusa draft genome.</title>
        <authorList>
            <person name="Kono N."/>
            <person name="Arakawa K."/>
        </authorList>
    </citation>
    <scope>NUCLEOTIDE SEQUENCE [LARGE SCALE GENOMIC DNA]</scope>
</reference>
<evidence type="ECO:0000313" key="1">
    <source>
        <dbReference type="EMBL" id="GIY41675.1"/>
    </source>
</evidence>
<sequence length="103" mass="11690">MLQHRDILRVAWRPPDGTHKQLLLLCRKTLDSPISRFDPSGLRHLPGAWERCSYFGRRVNMLRNKFTFSVIILNSTNVKGLGQLPNSGVLLIAGRAWQSGLHS</sequence>
<proteinExistence type="predicted"/>
<evidence type="ECO:0000313" key="2">
    <source>
        <dbReference type="Proteomes" id="UP001054945"/>
    </source>
</evidence>
<accession>A0AAV4TA86</accession>
<dbReference type="Proteomes" id="UP001054945">
    <property type="component" value="Unassembled WGS sequence"/>
</dbReference>
<dbReference type="EMBL" id="BPLR01010739">
    <property type="protein sequence ID" value="GIY41675.1"/>
    <property type="molecule type" value="Genomic_DNA"/>
</dbReference>